<evidence type="ECO:0000313" key="2">
    <source>
        <dbReference type="Proteomes" id="UP001281147"/>
    </source>
</evidence>
<dbReference type="EMBL" id="JAUTXU010000055">
    <property type="protein sequence ID" value="KAK3714518.1"/>
    <property type="molecule type" value="Genomic_DNA"/>
</dbReference>
<organism evidence="1 2">
    <name type="scientific">Vermiconidia calcicola</name>
    <dbReference type="NCBI Taxonomy" id="1690605"/>
    <lineage>
        <taxon>Eukaryota</taxon>
        <taxon>Fungi</taxon>
        <taxon>Dikarya</taxon>
        <taxon>Ascomycota</taxon>
        <taxon>Pezizomycotina</taxon>
        <taxon>Dothideomycetes</taxon>
        <taxon>Dothideomycetidae</taxon>
        <taxon>Mycosphaerellales</taxon>
        <taxon>Extremaceae</taxon>
        <taxon>Vermiconidia</taxon>
    </lineage>
</organism>
<protein>
    <submittedName>
        <fullName evidence="1">Uncharacterized protein</fullName>
    </submittedName>
</protein>
<evidence type="ECO:0000313" key="1">
    <source>
        <dbReference type="EMBL" id="KAK3714518.1"/>
    </source>
</evidence>
<accession>A0ACC3NEE2</accession>
<keyword evidence="2" id="KW-1185">Reference proteome</keyword>
<gene>
    <name evidence="1" type="ORF">LTR37_007824</name>
</gene>
<proteinExistence type="predicted"/>
<name>A0ACC3NEE2_9PEZI</name>
<comment type="caution">
    <text evidence="1">The sequence shown here is derived from an EMBL/GenBank/DDBJ whole genome shotgun (WGS) entry which is preliminary data.</text>
</comment>
<sequence length="655" mass="71974">MYRSLGGTEVSTVWSSRFLQPDATPNPASPQGDQRSHPPLDHHGSAPSNLRELASATGVQSSAMTDLDRSIRDQVKMCRALVKVQGQEVSLVHHSAREYLLRTRSDENAVLEEFRVIPGTANLQIARSCLACIERSPLSHKALRKNDPDLRDADMLEYSINFWPKHVADDLLNAEPFFTSSVHFFEKESKLRENWWHTFLALNPRLDWYQEEFARTSAPPLHIASYLGLAGWVRMMLAKSNRRPNIGLSGREKDSDAVLPLIYAASKGLDRIVTLLLDHGADINGRNRKQQTALFRASRLGHEKTVRVLLSRGAKVNVKDENANTVLHQAASAGVEGSVKLLLDSRADPFARNKDGQTALFYATQAGHEVIVRLLLDVGAKVNDKDASGHKLLSCAATAGHENILRLLINHGADFLAQDKDDALRCATHAGKAAAVQFLLNLGANLHNLDAHGRTPLSEARRCRNPSGAVVEVLLDYGADVSDRDSAGNSLLHWAASCSEQQLALRLLQDFRVDIHTRNQRGETALHQAASVGNQPIAQLLLDRGARVNDEDQNKETALHRAIELWRAAEPVVRLLLDSGANPHAGYISGTTLQCCAVLHRDRSVVRALLDHGARVDGTNVDGSTALHAAALGADETILQLTRMGSQSVPYFQKW</sequence>
<dbReference type="Proteomes" id="UP001281147">
    <property type="component" value="Unassembled WGS sequence"/>
</dbReference>
<reference evidence="1" key="1">
    <citation type="submission" date="2023-07" db="EMBL/GenBank/DDBJ databases">
        <title>Black Yeasts Isolated from many extreme environments.</title>
        <authorList>
            <person name="Coleine C."/>
            <person name="Stajich J.E."/>
            <person name="Selbmann L."/>
        </authorList>
    </citation>
    <scope>NUCLEOTIDE SEQUENCE</scope>
    <source>
        <strain evidence="1">CCFEE 5714</strain>
    </source>
</reference>